<evidence type="ECO:0000256" key="2">
    <source>
        <dbReference type="SAM" id="MobiDB-lite"/>
    </source>
</evidence>
<evidence type="ECO:0000313" key="4">
    <source>
        <dbReference type="Proteomes" id="UP001209570"/>
    </source>
</evidence>
<feature type="compositionally biased region" description="Basic and acidic residues" evidence="2">
    <location>
        <begin position="117"/>
        <end position="130"/>
    </location>
</feature>
<accession>A0AAD5LHN7</accession>
<dbReference type="EMBL" id="JAKCXM010000189">
    <property type="protein sequence ID" value="KAJ0399251.1"/>
    <property type="molecule type" value="Genomic_DNA"/>
</dbReference>
<feature type="region of interest" description="Disordered" evidence="2">
    <location>
        <begin position="39"/>
        <end position="132"/>
    </location>
</feature>
<dbReference type="AlphaFoldDB" id="A0AAD5LHN7"/>
<feature type="compositionally biased region" description="Acidic residues" evidence="2">
    <location>
        <begin position="43"/>
        <end position="54"/>
    </location>
</feature>
<name>A0AAD5LHN7_PYTIN</name>
<keyword evidence="4" id="KW-1185">Reference proteome</keyword>
<proteinExistence type="predicted"/>
<dbReference type="Proteomes" id="UP001209570">
    <property type="component" value="Unassembled WGS sequence"/>
</dbReference>
<reference evidence="3" key="1">
    <citation type="submission" date="2021-12" db="EMBL/GenBank/DDBJ databases">
        <title>Prjna785345.</title>
        <authorList>
            <person name="Rujirawat T."/>
            <person name="Krajaejun T."/>
        </authorList>
    </citation>
    <scope>NUCLEOTIDE SEQUENCE</scope>
    <source>
        <strain evidence="3">Pi057C3</strain>
    </source>
</reference>
<organism evidence="3 4">
    <name type="scientific">Pythium insidiosum</name>
    <name type="common">Pythiosis disease agent</name>
    <dbReference type="NCBI Taxonomy" id="114742"/>
    <lineage>
        <taxon>Eukaryota</taxon>
        <taxon>Sar</taxon>
        <taxon>Stramenopiles</taxon>
        <taxon>Oomycota</taxon>
        <taxon>Peronosporomycetes</taxon>
        <taxon>Pythiales</taxon>
        <taxon>Pythiaceae</taxon>
        <taxon>Pythium</taxon>
    </lineage>
</organism>
<dbReference type="CDD" id="cd14686">
    <property type="entry name" value="bZIP"/>
    <property type="match status" value="1"/>
</dbReference>
<keyword evidence="1" id="KW-0175">Coiled coil</keyword>
<comment type="caution">
    <text evidence="3">The sequence shown here is derived from an EMBL/GenBank/DDBJ whole genome shotgun (WGS) entry which is preliminary data.</text>
</comment>
<sequence>MIHSTDNSLRHADIDCLSWSVGLLDCELDALHADVYTKNTTTSDDDADDSDDGFSIESDRTKESISCTDSDDDSITQSPRAVDEVDQPDFPSPSSSVVGAMSKQAPVMRVRRKRKRMSAEERRVRHREAQRQFMKRKRARINALRQVIRGLERQAQLAQVMRECEALQFENDQLREACAIRATLAAAEAMQPLQHPPDDDEESEFKALDALWEDLLAVFDHRGVQFELPF</sequence>
<feature type="coiled-coil region" evidence="1">
    <location>
        <begin position="134"/>
        <end position="177"/>
    </location>
</feature>
<evidence type="ECO:0000313" key="3">
    <source>
        <dbReference type="EMBL" id="KAJ0399251.1"/>
    </source>
</evidence>
<evidence type="ECO:0008006" key="5">
    <source>
        <dbReference type="Google" id="ProtNLM"/>
    </source>
</evidence>
<protein>
    <recommendedName>
        <fullName evidence="5">BZIP domain-containing protein</fullName>
    </recommendedName>
</protein>
<gene>
    <name evidence="3" type="ORF">P43SY_007099</name>
</gene>
<evidence type="ECO:0000256" key="1">
    <source>
        <dbReference type="SAM" id="Coils"/>
    </source>
</evidence>